<proteinExistence type="predicted"/>
<dbReference type="AlphaFoldDB" id="A0AAW1Q237"/>
<sequence>MFTGWLLWSGFRDAPTECGNGIWRQRCWITPIGTCSLRRALPLAPVVLYNLTTDCGLEGGPLNPANLLFSQGVPQSCTCPPGPDDILFKATPLVQLTPSWHLQHANNVLPAQCGHSLTAQPSTGAAGSGCGAALGGGPARGRDMGAGSFTIQVVMAMF</sequence>
<keyword evidence="2" id="KW-1185">Reference proteome</keyword>
<evidence type="ECO:0000313" key="2">
    <source>
        <dbReference type="Proteomes" id="UP001489004"/>
    </source>
</evidence>
<comment type="caution">
    <text evidence="1">The sequence shown here is derived from an EMBL/GenBank/DDBJ whole genome shotgun (WGS) entry which is preliminary data.</text>
</comment>
<accession>A0AAW1Q237</accession>
<gene>
    <name evidence="1" type="ORF">WJX72_009580</name>
</gene>
<evidence type="ECO:0000313" key="1">
    <source>
        <dbReference type="EMBL" id="KAK9815796.1"/>
    </source>
</evidence>
<reference evidence="1 2" key="1">
    <citation type="journal article" date="2024" name="Nat. Commun.">
        <title>Phylogenomics reveals the evolutionary origins of lichenization in chlorophyte algae.</title>
        <authorList>
            <person name="Puginier C."/>
            <person name="Libourel C."/>
            <person name="Otte J."/>
            <person name="Skaloud P."/>
            <person name="Haon M."/>
            <person name="Grisel S."/>
            <person name="Petersen M."/>
            <person name="Berrin J.G."/>
            <person name="Delaux P.M."/>
            <person name="Dal Grande F."/>
            <person name="Keller J."/>
        </authorList>
    </citation>
    <scope>NUCLEOTIDE SEQUENCE [LARGE SCALE GENOMIC DNA]</scope>
    <source>
        <strain evidence="1 2">SAG 2043</strain>
    </source>
</reference>
<dbReference type="Proteomes" id="UP001489004">
    <property type="component" value="Unassembled WGS sequence"/>
</dbReference>
<protein>
    <submittedName>
        <fullName evidence="1">Uncharacterized protein</fullName>
    </submittedName>
</protein>
<name>A0AAW1Q237_9CHLO</name>
<dbReference type="EMBL" id="JALJOR010000006">
    <property type="protein sequence ID" value="KAK9815796.1"/>
    <property type="molecule type" value="Genomic_DNA"/>
</dbReference>
<organism evidence="1 2">
    <name type="scientific">[Myrmecia] bisecta</name>
    <dbReference type="NCBI Taxonomy" id="41462"/>
    <lineage>
        <taxon>Eukaryota</taxon>
        <taxon>Viridiplantae</taxon>
        <taxon>Chlorophyta</taxon>
        <taxon>core chlorophytes</taxon>
        <taxon>Trebouxiophyceae</taxon>
        <taxon>Trebouxiales</taxon>
        <taxon>Trebouxiaceae</taxon>
        <taxon>Myrmecia</taxon>
    </lineage>
</organism>